<reference evidence="7 8" key="1">
    <citation type="journal article" date="2013" name="ISME J.">
        <title>Comparative genomics of pathogenic lineages of Vibrio nigripulchritudo identifies virulence-associated traits.</title>
        <authorList>
            <person name="Goudenege D."/>
            <person name="Labreuche Y."/>
            <person name="Krin E."/>
            <person name="Ansquer D."/>
            <person name="Mangenot S."/>
            <person name="Calteau A."/>
            <person name="Medigue C."/>
            <person name="Mazel D."/>
            <person name="Polz M.F."/>
            <person name="Le Roux F."/>
        </authorList>
    </citation>
    <scope>NUCLEOTIDE SEQUENCE [LARGE SCALE GENOMIC DNA]</scope>
    <source>
        <strain evidence="7 8">SOn1</strain>
    </source>
</reference>
<evidence type="ECO:0000256" key="5">
    <source>
        <dbReference type="SAM" id="SignalP"/>
    </source>
</evidence>
<evidence type="ECO:0000256" key="1">
    <source>
        <dbReference type="ARBA" id="ARBA00004571"/>
    </source>
</evidence>
<keyword evidence="4" id="KW-0472">Membrane</keyword>
<dbReference type="GO" id="GO:0034220">
    <property type="term" value="P:monoatomic ion transmembrane transport"/>
    <property type="evidence" value="ECO:0007669"/>
    <property type="project" value="InterPro"/>
</dbReference>
<dbReference type="InterPro" id="IPR050298">
    <property type="entry name" value="Gram-neg_bact_OMP"/>
</dbReference>
<proteinExistence type="inferred from homology"/>
<sequence length="314" mass="33541">MKKTLLAVAVMAAAGSVNAAEVYNNKGSTLDINGRAFAIMQVEDSGAGSESSISDGGSRLGFTAKHQATEGVAAIGRFEVEYGDAATSFKSRDFYAGVEFTNIGTLTFGRQTTIFDDVAFRGGFDEWYGYSQKLEDRGRDNGIVKFSANKLVENLTAGMTYQFAQDDNKHRSGFTIAGAYDLPMGLGLSAGFYDYADEVYAGRATEANYSGFNLGASYKINAMKFGADFSMEDQDGTDVTAWRIGGEYNLNAARIYGGYGQVDEDKAPTDSGFYAGVGYALGSKTTVFVEYSQVDTEAKGDFESGATAGIVVNF</sequence>
<dbReference type="PRINTS" id="PR00183">
    <property type="entry name" value="ECOLIPORIN"/>
</dbReference>
<comment type="similarity">
    <text evidence="2">Belongs to the Gram-negative porin family.</text>
</comment>
<evidence type="ECO:0000313" key="7">
    <source>
        <dbReference type="EMBL" id="CCO49059.1"/>
    </source>
</evidence>
<dbReference type="GO" id="GO:0009279">
    <property type="term" value="C:cell outer membrane"/>
    <property type="evidence" value="ECO:0007669"/>
    <property type="project" value="UniProtKB-SubCell"/>
</dbReference>
<comment type="caution">
    <text evidence="7">The sequence shown here is derived from an EMBL/GenBank/DDBJ whole genome shotgun (WGS) entry which is preliminary data.</text>
</comment>
<evidence type="ECO:0000256" key="4">
    <source>
        <dbReference type="ARBA" id="ARBA00023136"/>
    </source>
</evidence>
<keyword evidence="3 5" id="KW-0732">Signal</keyword>
<dbReference type="InterPro" id="IPR033900">
    <property type="entry name" value="Gram_neg_porin_domain"/>
</dbReference>
<dbReference type="InterPro" id="IPR023614">
    <property type="entry name" value="Porin_dom_sf"/>
</dbReference>
<dbReference type="Pfam" id="PF13609">
    <property type="entry name" value="Porin_4"/>
    <property type="match status" value="1"/>
</dbReference>
<protein>
    <submittedName>
        <fullName evidence="7">Porin</fullName>
    </submittedName>
</protein>
<dbReference type="EMBL" id="CAOF01000172">
    <property type="protein sequence ID" value="CCO49059.1"/>
    <property type="molecule type" value="Genomic_DNA"/>
</dbReference>
<organism evidence="7 8">
    <name type="scientific">Vibrio nigripulchritudo SOn1</name>
    <dbReference type="NCBI Taxonomy" id="1238450"/>
    <lineage>
        <taxon>Bacteria</taxon>
        <taxon>Pseudomonadati</taxon>
        <taxon>Pseudomonadota</taxon>
        <taxon>Gammaproteobacteria</taxon>
        <taxon>Vibrionales</taxon>
        <taxon>Vibrionaceae</taxon>
        <taxon>Vibrio</taxon>
    </lineage>
</organism>
<dbReference type="GO" id="GO:0015288">
    <property type="term" value="F:porin activity"/>
    <property type="evidence" value="ECO:0007669"/>
    <property type="project" value="InterPro"/>
</dbReference>
<dbReference type="PANTHER" id="PTHR34501">
    <property type="entry name" value="PROTEIN YDDL-RELATED"/>
    <property type="match status" value="1"/>
</dbReference>
<gene>
    <name evidence="7" type="ORF">VIBNISOn1_770081</name>
</gene>
<dbReference type="PANTHER" id="PTHR34501:SF2">
    <property type="entry name" value="OUTER MEMBRANE PORIN F-RELATED"/>
    <property type="match status" value="1"/>
</dbReference>
<feature type="chain" id="PRO_5043853326" evidence="5">
    <location>
        <begin position="20"/>
        <end position="314"/>
    </location>
</feature>
<dbReference type="InterPro" id="IPR001897">
    <property type="entry name" value="Porin_gammaproteobac"/>
</dbReference>
<evidence type="ECO:0000259" key="6">
    <source>
        <dbReference type="Pfam" id="PF13609"/>
    </source>
</evidence>
<evidence type="ECO:0000313" key="8">
    <source>
        <dbReference type="Proteomes" id="UP000018211"/>
    </source>
</evidence>
<feature type="signal peptide" evidence="5">
    <location>
        <begin position="1"/>
        <end position="19"/>
    </location>
</feature>
<evidence type="ECO:0000256" key="3">
    <source>
        <dbReference type="ARBA" id="ARBA00022729"/>
    </source>
</evidence>
<dbReference type="CDD" id="cd00342">
    <property type="entry name" value="gram_neg_porins"/>
    <property type="match status" value="1"/>
</dbReference>
<dbReference type="Proteomes" id="UP000018211">
    <property type="component" value="Unassembled WGS sequence"/>
</dbReference>
<feature type="domain" description="Porin" evidence="6">
    <location>
        <begin position="8"/>
        <end position="298"/>
    </location>
</feature>
<name>A0AAV2VXH7_9VIBR</name>
<comment type="subcellular location">
    <subcellularLocation>
        <location evidence="1">Cell outer membrane</location>
        <topology evidence="1">Multi-pass membrane protein</topology>
    </subcellularLocation>
</comment>
<dbReference type="AlphaFoldDB" id="A0AAV2VXH7"/>
<evidence type="ECO:0000256" key="2">
    <source>
        <dbReference type="ARBA" id="ARBA00007539"/>
    </source>
</evidence>
<accession>A0AAV2VXH7</accession>
<dbReference type="SUPFAM" id="SSF56935">
    <property type="entry name" value="Porins"/>
    <property type="match status" value="1"/>
</dbReference>
<dbReference type="RefSeq" id="WP_022613337.1">
    <property type="nucleotide sequence ID" value="NZ_LK391965.1"/>
</dbReference>
<dbReference type="Gene3D" id="2.40.160.10">
    <property type="entry name" value="Porin"/>
    <property type="match status" value="1"/>
</dbReference>